<dbReference type="EMBL" id="JACHHO010000001">
    <property type="protein sequence ID" value="MBB5203934.1"/>
    <property type="molecule type" value="Genomic_DNA"/>
</dbReference>
<dbReference type="RefSeq" id="WP_138857051.1">
    <property type="nucleotide sequence ID" value="NZ_CP040709.1"/>
</dbReference>
<reference evidence="1 2" key="1">
    <citation type="submission" date="2020-08" db="EMBL/GenBank/DDBJ databases">
        <title>Genomic Encyclopedia of Type Strains, Phase IV (KMG-IV): sequencing the most valuable type-strain genomes for metagenomic binning, comparative biology and taxonomic classification.</title>
        <authorList>
            <person name="Goeker M."/>
        </authorList>
    </citation>
    <scope>NUCLEOTIDE SEQUENCE [LARGE SCALE GENOMIC DNA]</scope>
    <source>
        <strain evidence="1 2">DSM 23958</strain>
    </source>
</reference>
<evidence type="ECO:0000313" key="1">
    <source>
        <dbReference type="EMBL" id="MBB5203934.1"/>
    </source>
</evidence>
<evidence type="ECO:0000313" key="2">
    <source>
        <dbReference type="Proteomes" id="UP000554837"/>
    </source>
</evidence>
<dbReference type="AlphaFoldDB" id="A0A840S540"/>
<organism evidence="1 2">
    <name type="scientific">Inhella inkyongensis</name>
    <dbReference type="NCBI Taxonomy" id="392593"/>
    <lineage>
        <taxon>Bacteria</taxon>
        <taxon>Pseudomonadati</taxon>
        <taxon>Pseudomonadota</taxon>
        <taxon>Betaproteobacteria</taxon>
        <taxon>Burkholderiales</taxon>
        <taxon>Sphaerotilaceae</taxon>
        <taxon>Inhella</taxon>
    </lineage>
</organism>
<gene>
    <name evidence="1" type="ORF">HNQ51_001227</name>
</gene>
<proteinExistence type="predicted"/>
<dbReference type="Proteomes" id="UP000554837">
    <property type="component" value="Unassembled WGS sequence"/>
</dbReference>
<sequence>MDCVDSNLPEIDEASRARTEIAKRELINQRLRRLTVPSPGSEDERAAKHAARLAELKQDQICRTSGGLVITHRVYSEESGKHEPLDGSSLLRRLEAIQSDVEGWLEDYGCTSEVISRAVRLVGVAHKTWHHRFEVAPGNYVDKMYMTIKYRFGDQLPELDGVNFAEDLLTVGSEDDADADADAAPLVLFERPAGSLDLKKEDLAFIAALEPFECWSNAPLLLVASLWFVHLSLVLRGAGDSDGAFCAAQGARDLQVMAGFYADAEGVENASEMTDLRTAQTAAVELGRRGIEKRHAKNRAVKRTAIELYQSREWKSRAEAVRAIAPQVSRDPTTVKAWFERFDRVRRLE</sequence>
<protein>
    <submittedName>
        <fullName evidence="1">Uncharacterized protein</fullName>
    </submittedName>
</protein>
<accession>A0A840S540</accession>
<comment type="caution">
    <text evidence="1">The sequence shown here is derived from an EMBL/GenBank/DDBJ whole genome shotgun (WGS) entry which is preliminary data.</text>
</comment>
<name>A0A840S540_9BURK</name>
<keyword evidence="2" id="KW-1185">Reference proteome</keyword>